<dbReference type="PANTHER" id="PTHR30419">
    <property type="entry name" value="HTH-TYPE TRANSCRIPTIONAL REGULATOR YBHD"/>
    <property type="match status" value="1"/>
</dbReference>
<gene>
    <name evidence="7" type="ORF">LMG29542_01779</name>
</gene>
<dbReference type="PANTHER" id="PTHR30419:SF8">
    <property type="entry name" value="NITROGEN ASSIMILATION TRANSCRIPTIONAL ACTIVATOR-RELATED"/>
    <property type="match status" value="1"/>
</dbReference>
<dbReference type="AlphaFoldDB" id="A0A6J5DE97"/>
<dbReference type="InterPro" id="IPR000847">
    <property type="entry name" value="LysR_HTH_N"/>
</dbReference>
<dbReference type="GO" id="GO:0003677">
    <property type="term" value="F:DNA binding"/>
    <property type="evidence" value="ECO:0007669"/>
    <property type="project" value="UniProtKB-KW"/>
</dbReference>
<dbReference type="GO" id="GO:0003700">
    <property type="term" value="F:DNA-binding transcription factor activity"/>
    <property type="evidence" value="ECO:0007669"/>
    <property type="project" value="InterPro"/>
</dbReference>
<proteinExistence type="inferred from homology"/>
<dbReference type="PROSITE" id="PS50931">
    <property type="entry name" value="HTH_LYSR"/>
    <property type="match status" value="1"/>
</dbReference>
<dbReference type="InterPro" id="IPR036390">
    <property type="entry name" value="WH_DNA-bd_sf"/>
</dbReference>
<evidence type="ECO:0000256" key="5">
    <source>
        <dbReference type="SAM" id="MobiDB-lite"/>
    </source>
</evidence>
<name>A0A6J5DE97_9BURK</name>
<keyword evidence="2" id="KW-0805">Transcription regulation</keyword>
<dbReference type="RefSeq" id="WP_175226099.1">
    <property type="nucleotide sequence ID" value="NZ_CADIKH010000007.1"/>
</dbReference>
<organism evidence="7 8">
    <name type="scientific">Paraburkholderia humisilvae</name>
    <dbReference type="NCBI Taxonomy" id="627669"/>
    <lineage>
        <taxon>Bacteria</taxon>
        <taxon>Pseudomonadati</taxon>
        <taxon>Pseudomonadota</taxon>
        <taxon>Betaproteobacteria</taxon>
        <taxon>Burkholderiales</taxon>
        <taxon>Burkholderiaceae</taxon>
        <taxon>Paraburkholderia</taxon>
    </lineage>
</organism>
<dbReference type="SUPFAM" id="SSF53850">
    <property type="entry name" value="Periplasmic binding protein-like II"/>
    <property type="match status" value="1"/>
</dbReference>
<evidence type="ECO:0000313" key="8">
    <source>
        <dbReference type="Proteomes" id="UP000494363"/>
    </source>
</evidence>
<keyword evidence="8" id="KW-1185">Reference proteome</keyword>
<dbReference type="EMBL" id="CADIKH010000007">
    <property type="protein sequence ID" value="CAB3752498.1"/>
    <property type="molecule type" value="Genomic_DNA"/>
</dbReference>
<dbReference type="Gene3D" id="3.40.190.290">
    <property type="match status" value="1"/>
</dbReference>
<dbReference type="InterPro" id="IPR036388">
    <property type="entry name" value="WH-like_DNA-bd_sf"/>
</dbReference>
<sequence length="329" mass="36636">MREINQQRLRYFHEVLTAGTIRGAADHLNTSPSVITRQIRLLEEELGTLLFERQARGVRPTEAAAHLLEFWHGYRAQQEKLEDQLHALKGLQTGHIEIVVSEGFVDTLVDEVLGPFCARYPKLDIGMNMLAVDAILEEVAASRAHIGLAFNPPPHPQIAYRASSAQPVVLLLRSDHPLALQKRAATIDDLCAWPLAAMPSTFGIGHLVRMLELAENIEFRPTLATNSLTALKRMVMSGDFVTLIGQFGAYREILSSKLTTLPIKHPLFEGTHARLIVKEGRPLAAGPLELIRWIEERLPVFAQAKTQAQGRAQKRGRRGQAAARRRNDG</sequence>
<evidence type="ECO:0000256" key="3">
    <source>
        <dbReference type="ARBA" id="ARBA00023125"/>
    </source>
</evidence>
<protein>
    <recommendedName>
        <fullName evidence="6">HTH lysR-type domain-containing protein</fullName>
    </recommendedName>
</protein>
<dbReference type="InterPro" id="IPR005119">
    <property type="entry name" value="LysR_subst-bd"/>
</dbReference>
<dbReference type="Pfam" id="PF03466">
    <property type="entry name" value="LysR_substrate"/>
    <property type="match status" value="1"/>
</dbReference>
<accession>A0A6J5DE97</accession>
<dbReference type="Gene3D" id="1.10.10.10">
    <property type="entry name" value="Winged helix-like DNA-binding domain superfamily/Winged helix DNA-binding domain"/>
    <property type="match status" value="1"/>
</dbReference>
<feature type="region of interest" description="Disordered" evidence="5">
    <location>
        <begin position="305"/>
        <end position="329"/>
    </location>
</feature>
<dbReference type="SUPFAM" id="SSF46785">
    <property type="entry name" value="Winged helix' DNA-binding domain"/>
    <property type="match status" value="1"/>
</dbReference>
<keyword evidence="4" id="KW-0804">Transcription</keyword>
<dbReference type="InterPro" id="IPR050950">
    <property type="entry name" value="HTH-type_LysR_regulators"/>
</dbReference>
<dbReference type="Pfam" id="PF00126">
    <property type="entry name" value="HTH_1"/>
    <property type="match status" value="1"/>
</dbReference>
<dbReference type="Proteomes" id="UP000494363">
    <property type="component" value="Unassembled WGS sequence"/>
</dbReference>
<evidence type="ECO:0000256" key="1">
    <source>
        <dbReference type="ARBA" id="ARBA00009437"/>
    </source>
</evidence>
<dbReference type="GO" id="GO:0005829">
    <property type="term" value="C:cytosol"/>
    <property type="evidence" value="ECO:0007669"/>
    <property type="project" value="TreeGrafter"/>
</dbReference>
<comment type="similarity">
    <text evidence="1">Belongs to the LysR transcriptional regulatory family.</text>
</comment>
<evidence type="ECO:0000256" key="2">
    <source>
        <dbReference type="ARBA" id="ARBA00023015"/>
    </source>
</evidence>
<evidence type="ECO:0000256" key="4">
    <source>
        <dbReference type="ARBA" id="ARBA00023163"/>
    </source>
</evidence>
<reference evidence="7 8" key="1">
    <citation type="submission" date="2020-04" db="EMBL/GenBank/DDBJ databases">
        <authorList>
            <person name="De Canck E."/>
        </authorList>
    </citation>
    <scope>NUCLEOTIDE SEQUENCE [LARGE SCALE GENOMIC DNA]</scope>
    <source>
        <strain evidence="7 8">LMG 29542</strain>
    </source>
</reference>
<feature type="domain" description="HTH lysR-type" evidence="6">
    <location>
        <begin position="4"/>
        <end position="61"/>
    </location>
</feature>
<keyword evidence="3" id="KW-0238">DNA-binding</keyword>
<evidence type="ECO:0000313" key="7">
    <source>
        <dbReference type="EMBL" id="CAB3752498.1"/>
    </source>
</evidence>
<evidence type="ECO:0000259" key="6">
    <source>
        <dbReference type="PROSITE" id="PS50931"/>
    </source>
</evidence>